<evidence type="ECO:0000256" key="5">
    <source>
        <dbReference type="SAM" id="MobiDB-lite"/>
    </source>
</evidence>
<feature type="active site" description="Nucleophile" evidence="3">
    <location>
        <position position="135"/>
    </location>
</feature>
<name>A0A1G8FJI1_BACOV</name>
<feature type="region of interest" description="Disordered" evidence="5">
    <location>
        <begin position="53"/>
        <end position="76"/>
    </location>
</feature>
<keyword evidence="1 6" id="KW-0378">Hydrolase</keyword>
<sequence length="419" mass="48613">METKIKNYLLVFGLGIITLTSCNHSKEQDIVASNFAFAEQQLKYALTQIDEARANESQESREKRENKGWGELTNPRSIKPDGSLELVVSKDWTSGFFPGELWYLYEYTHNPYWKEQAQKHTEILEREKNNGKTHDMGFKMYCSYGNGYRLTGDSTYKDILLQSARTLITRYKPVIGCIRSWDHHADKWQFPVIIDNMLNLELLFWAFRETNDSTYYNIAVNHALTTMKNHFREDNSCYHVVDYDTINGTVRSKMTHQGYSDESAWARGQAWALYGYTMCYRETGRPEFLQQAEKVEKYIFSNPTLPADLIPYWDFNAPGIPNEPRDASAASCMASALYELSTYVPEKKEQYKQEADKILQNLTHSYRAQLNGDKGFLLLHSTGSKPHDSEIDVPLSYADYYFLEALLRKAKLEKEESLF</sequence>
<protein>
    <submittedName>
        <fullName evidence="6">Glycosyl Hydrolase Family 88</fullName>
    </submittedName>
</protein>
<dbReference type="PANTHER" id="PTHR36845">
    <property type="entry name" value="HYDROLASE, PUTATIVE (AFU_ORTHOLOGUE AFUA_7G05090)-RELATED"/>
    <property type="match status" value="1"/>
</dbReference>
<dbReference type="InterPro" id="IPR010905">
    <property type="entry name" value="Glyco_hydro_88"/>
</dbReference>
<dbReference type="InterPro" id="IPR008928">
    <property type="entry name" value="6-hairpin_glycosidase_sf"/>
</dbReference>
<evidence type="ECO:0000256" key="4">
    <source>
        <dbReference type="PIRSR" id="PIRSR610905-2"/>
    </source>
</evidence>
<feature type="binding site" evidence="4">
    <location>
        <position position="255"/>
    </location>
    <ligand>
        <name>substrate</name>
    </ligand>
</feature>
<dbReference type="Gene3D" id="1.50.10.10">
    <property type="match status" value="1"/>
</dbReference>
<feature type="binding site" evidence="4">
    <location>
        <position position="384"/>
    </location>
    <ligand>
        <name>substrate</name>
    </ligand>
</feature>
<evidence type="ECO:0000256" key="1">
    <source>
        <dbReference type="ARBA" id="ARBA00022801"/>
    </source>
</evidence>
<accession>A0A1G8FJI1</accession>
<dbReference type="InterPro" id="IPR052369">
    <property type="entry name" value="UG_Glycosaminoglycan_Hydrolase"/>
</dbReference>
<feature type="binding site" evidence="4">
    <location>
        <position position="135"/>
    </location>
    <ligand>
        <name>substrate</name>
    </ligand>
</feature>
<dbReference type="RefSeq" id="WP_074637154.1">
    <property type="nucleotide sequence ID" value="NZ_FNDO01000014.1"/>
</dbReference>
<proteinExistence type="inferred from homology"/>
<organism evidence="6 7">
    <name type="scientific">Bacteroides ovatus</name>
    <dbReference type="NCBI Taxonomy" id="28116"/>
    <lineage>
        <taxon>Bacteria</taxon>
        <taxon>Pseudomonadati</taxon>
        <taxon>Bacteroidota</taxon>
        <taxon>Bacteroidia</taxon>
        <taxon>Bacteroidales</taxon>
        <taxon>Bacteroidaceae</taxon>
        <taxon>Bacteroides</taxon>
    </lineage>
</organism>
<comment type="similarity">
    <text evidence="2">Belongs to the glycosyl hydrolase 88 family.</text>
</comment>
<reference evidence="6 7" key="1">
    <citation type="submission" date="2016-10" db="EMBL/GenBank/DDBJ databases">
        <authorList>
            <person name="de Groot N.N."/>
        </authorList>
    </citation>
    <scope>NUCLEOTIDE SEQUENCE [LARGE SCALE GENOMIC DNA]</scope>
    <source>
        <strain evidence="6 7">NLAE-zl-C57</strain>
    </source>
</reference>
<dbReference type="InterPro" id="IPR012341">
    <property type="entry name" value="6hp_glycosidase-like_sf"/>
</dbReference>
<dbReference type="EMBL" id="FNDO01000014">
    <property type="protein sequence ID" value="SDH82265.1"/>
    <property type="molecule type" value="Genomic_DNA"/>
</dbReference>
<dbReference type="Proteomes" id="UP000181870">
    <property type="component" value="Unassembled WGS sequence"/>
</dbReference>
<dbReference type="GO" id="GO:0000272">
    <property type="term" value="P:polysaccharide catabolic process"/>
    <property type="evidence" value="ECO:0007669"/>
    <property type="project" value="TreeGrafter"/>
</dbReference>
<evidence type="ECO:0000313" key="6">
    <source>
        <dbReference type="EMBL" id="SDH82265.1"/>
    </source>
</evidence>
<feature type="compositionally biased region" description="Basic and acidic residues" evidence="5">
    <location>
        <begin position="53"/>
        <end position="68"/>
    </location>
</feature>
<feature type="binding site" evidence="4">
    <location>
        <position position="267"/>
    </location>
    <ligand>
        <name>substrate</name>
    </ligand>
</feature>
<evidence type="ECO:0000313" key="7">
    <source>
        <dbReference type="Proteomes" id="UP000181870"/>
    </source>
</evidence>
<dbReference type="PANTHER" id="PTHR36845:SF1">
    <property type="entry name" value="HYDROLASE, PUTATIVE (AFU_ORTHOLOGUE AFUA_7G05090)-RELATED"/>
    <property type="match status" value="1"/>
</dbReference>
<dbReference type="AlphaFoldDB" id="A0A1G8FJI1"/>
<evidence type="ECO:0000256" key="2">
    <source>
        <dbReference type="ARBA" id="ARBA00038358"/>
    </source>
</evidence>
<dbReference type="Pfam" id="PF07470">
    <property type="entry name" value="Glyco_hydro_88"/>
    <property type="match status" value="1"/>
</dbReference>
<feature type="binding site" evidence="4">
    <location>
        <position position="195"/>
    </location>
    <ligand>
        <name>substrate</name>
    </ligand>
</feature>
<dbReference type="PROSITE" id="PS51257">
    <property type="entry name" value="PROKAR_LIPOPROTEIN"/>
    <property type="match status" value="1"/>
</dbReference>
<feature type="active site" description="Proton donor" evidence="3">
    <location>
        <position position="195"/>
    </location>
</feature>
<evidence type="ECO:0000256" key="3">
    <source>
        <dbReference type="PIRSR" id="PIRSR610905-1"/>
    </source>
</evidence>
<dbReference type="GO" id="GO:0052757">
    <property type="term" value="F:chondroitin hydrolase activity"/>
    <property type="evidence" value="ECO:0007669"/>
    <property type="project" value="TreeGrafter"/>
</dbReference>
<dbReference type="SUPFAM" id="SSF48208">
    <property type="entry name" value="Six-hairpin glycosidases"/>
    <property type="match status" value="1"/>
</dbReference>
<gene>
    <name evidence="6" type="ORF">SAMN05192582_101441</name>
</gene>
<feature type="binding site" evidence="4">
    <location>
        <position position="271"/>
    </location>
    <ligand>
        <name>substrate</name>
    </ligand>
</feature>